<evidence type="ECO:0000313" key="6">
    <source>
        <dbReference type="EMBL" id="KAK6759125.1"/>
    </source>
</evidence>
<evidence type="ECO:0000313" key="7">
    <source>
        <dbReference type="Proteomes" id="UP001303046"/>
    </source>
</evidence>
<comment type="pathway">
    <text evidence="1">Cofactor biosynthesis; molybdopterin biosynthesis.</text>
</comment>
<dbReference type="SMART" id="SM00852">
    <property type="entry name" value="MoCF_biosynth"/>
    <property type="match status" value="1"/>
</dbReference>
<dbReference type="PROSITE" id="PS01078">
    <property type="entry name" value="MOCF_BIOSYNTHESIS_1"/>
    <property type="match status" value="1"/>
</dbReference>
<name>A0ABR1E8V3_NECAM</name>
<dbReference type="PANTHER" id="PTHR43764:SF1">
    <property type="entry name" value="MOLYBDOPTERIN MOLYBDOTRANSFERASE"/>
    <property type="match status" value="1"/>
</dbReference>
<evidence type="ECO:0000256" key="1">
    <source>
        <dbReference type="ARBA" id="ARBA00005046"/>
    </source>
</evidence>
<dbReference type="InterPro" id="IPR051920">
    <property type="entry name" value="MPT_Adenylyltrnsfr/MoaC-Rel"/>
</dbReference>
<keyword evidence="4" id="KW-0501">Molybdenum cofactor biosynthesis</keyword>
<comment type="caution">
    <text evidence="6">The sequence shown here is derived from an EMBL/GenBank/DDBJ whole genome shotgun (WGS) entry which is preliminary data.</text>
</comment>
<dbReference type="PANTHER" id="PTHR43764">
    <property type="entry name" value="MOLYBDENUM COFACTOR BIOSYNTHESIS"/>
    <property type="match status" value="1"/>
</dbReference>
<dbReference type="EMBL" id="JAVFWL010000005">
    <property type="protein sequence ID" value="KAK6759125.1"/>
    <property type="molecule type" value="Genomic_DNA"/>
</dbReference>
<dbReference type="InterPro" id="IPR036425">
    <property type="entry name" value="MoaB/Mog-like_dom_sf"/>
</dbReference>
<dbReference type="CDD" id="cd00886">
    <property type="entry name" value="MogA_MoaB"/>
    <property type="match status" value="1"/>
</dbReference>
<dbReference type="Gene3D" id="3.40.980.10">
    <property type="entry name" value="MoaB/Mog-like domain"/>
    <property type="match status" value="1"/>
</dbReference>
<reference evidence="6 7" key="1">
    <citation type="submission" date="2023-08" db="EMBL/GenBank/DDBJ databases">
        <title>A Necator americanus chromosomal reference genome.</title>
        <authorList>
            <person name="Ilik V."/>
            <person name="Petrzelkova K.J."/>
            <person name="Pardy F."/>
            <person name="Fuh T."/>
            <person name="Niatou-Singa F.S."/>
            <person name="Gouil Q."/>
            <person name="Baker L."/>
            <person name="Ritchie M.E."/>
            <person name="Jex A.R."/>
            <person name="Gazzola D."/>
            <person name="Li H."/>
            <person name="Toshio Fujiwara R."/>
            <person name="Zhan B."/>
            <person name="Aroian R.V."/>
            <person name="Pafco B."/>
            <person name="Schwarz E.M."/>
        </authorList>
    </citation>
    <scope>NUCLEOTIDE SEQUENCE [LARGE SCALE GENOMIC DNA]</scope>
    <source>
        <strain evidence="6 7">Aroian</strain>
        <tissue evidence="6">Whole animal</tissue>
    </source>
</reference>
<comment type="similarity">
    <text evidence="2">In the N-terminal section; belongs to the MoaB/Mog family.</text>
</comment>
<accession>A0ABR1E8V3</accession>
<organism evidence="6 7">
    <name type="scientific">Necator americanus</name>
    <name type="common">Human hookworm</name>
    <dbReference type="NCBI Taxonomy" id="51031"/>
    <lineage>
        <taxon>Eukaryota</taxon>
        <taxon>Metazoa</taxon>
        <taxon>Ecdysozoa</taxon>
        <taxon>Nematoda</taxon>
        <taxon>Chromadorea</taxon>
        <taxon>Rhabditida</taxon>
        <taxon>Rhabditina</taxon>
        <taxon>Rhabditomorpha</taxon>
        <taxon>Strongyloidea</taxon>
        <taxon>Ancylostomatidae</taxon>
        <taxon>Bunostominae</taxon>
        <taxon>Necator</taxon>
    </lineage>
</organism>
<gene>
    <name evidence="6" type="primary">Necator_chrV.g21173</name>
    <name evidence="6" type="ORF">RB195_016380</name>
</gene>
<evidence type="ECO:0000256" key="2">
    <source>
        <dbReference type="ARBA" id="ARBA00007589"/>
    </source>
</evidence>
<proteinExistence type="inferred from homology"/>
<keyword evidence="7" id="KW-1185">Reference proteome</keyword>
<feature type="domain" description="MoaB/Mog" evidence="5">
    <location>
        <begin position="49"/>
        <end position="195"/>
    </location>
</feature>
<dbReference type="SUPFAM" id="SSF53218">
    <property type="entry name" value="Molybdenum cofactor biosynthesis proteins"/>
    <property type="match status" value="1"/>
</dbReference>
<dbReference type="Proteomes" id="UP001303046">
    <property type="component" value="Unassembled WGS sequence"/>
</dbReference>
<dbReference type="EC" id="2.10.1.1" evidence="3"/>
<dbReference type="Pfam" id="PF00994">
    <property type="entry name" value="MoCF_biosynth"/>
    <property type="match status" value="1"/>
</dbReference>
<evidence type="ECO:0000256" key="4">
    <source>
        <dbReference type="ARBA" id="ARBA00023150"/>
    </source>
</evidence>
<sequence>MIATEVKAPAKNASRRLRGIERSHARTRILQPKLHMCSVAFKEIKKDRDSISVSDSSAAGKRKDLSGPAIVELIKNSEKLRDAQVVSTVTIPDDRSLIAATLRERTNDSDIIITTGGTGFAARDVTPEATIDVLERRCTGLEMALHSRSLAATPMAALSRAVAGISGHTLIVNFPGSVKAVRECWEVLEPVLNHAVDLLHDRDDGSVHQALANQTQSEGDK</sequence>
<dbReference type="InterPro" id="IPR008284">
    <property type="entry name" value="MoCF_biosynth_CS"/>
</dbReference>
<evidence type="ECO:0000256" key="3">
    <source>
        <dbReference type="ARBA" id="ARBA00013269"/>
    </source>
</evidence>
<dbReference type="NCBIfam" id="TIGR00177">
    <property type="entry name" value="molyb_syn"/>
    <property type="match status" value="1"/>
</dbReference>
<dbReference type="InterPro" id="IPR001453">
    <property type="entry name" value="MoaB/Mog_dom"/>
</dbReference>
<protein>
    <recommendedName>
        <fullName evidence="3">molybdopterin molybdotransferase</fullName>
        <ecNumber evidence="3">2.10.1.1</ecNumber>
    </recommendedName>
</protein>
<evidence type="ECO:0000259" key="5">
    <source>
        <dbReference type="SMART" id="SM00852"/>
    </source>
</evidence>